<dbReference type="Proteomes" id="UP000066376">
    <property type="component" value="Chromosome"/>
</dbReference>
<dbReference type="Pfam" id="PF13561">
    <property type="entry name" value="adh_short_C2"/>
    <property type="match status" value="1"/>
</dbReference>
<dbReference type="SUPFAM" id="SSF51735">
    <property type="entry name" value="NAD(P)-binding Rossmann-fold domains"/>
    <property type="match status" value="1"/>
</dbReference>
<dbReference type="KEGG" id="mol:YLM1_0571"/>
<sequence length="247" mass="26339">MGKLDGKVAIVTGATSGMGRASAKLFAREGAKVVITGRNEERAKAVVDDIKEAGGEAIYVIVDMANLDEVPKVFEETMDAYGTIDVLFNNAGMLSMSPLMDVTLEEWTKVFNVNVTSALLLTQLVAPIMKEKGKGTIINTCSVASFGAHHGFAAYVDSKHAMMGLTRSMAWELGPEIRCNGIAPGLIHTAMVDGIGGPSALQQMIDQCPVRRCGEPDDIAYMALFLASDDCTFLDGQIIKVDGGFEI</sequence>
<dbReference type="InterPro" id="IPR057326">
    <property type="entry name" value="KR_dom"/>
</dbReference>
<dbReference type="EMBL" id="FOTL01000016">
    <property type="protein sequence ID" value="SFL51435.1"/>
    <property type="molecule type" value="Genomic_DNA"/>
</dbReference>
<feature type="domain" description="Ketoreductase" evidence="2">
    <location>
        <begin position="7"/>
        <end position="201"/>
    </location>
</feature>
<dbReference type="InterPro" id="IPR002347">
    <property type="entry name" value="SDR_fam"/>
</dbReference>
<dbReference type="Proteomes" id="UP000183442">
    <property type="component" value="Unassembled WGS sequence"/>
</dbReference>
<evidence type="ECO:0000313" key="4">
    <source>
        <dbReference type="EMBL" id="SFL51435.1"/>
    </source>
</evidence>
<reference evidence="5" key="2">
    <citation type="submission" date="2016-02" db="EMBL/GenBank/DDBJ databases">
        <title>The draft genome sequence of the rumen methanogen Methanobrevibacter olleyae YLM1.</title>
        <authorList>
            <consortium name="New Zealand Agricultural Greenhouse Gas Research Centre/Pastoral Greenhouse Gas Research Consortium"/>
            <person name="Kelly W.J."/>
            <person name="Li D."/>
            <person name="Lambie S.C."/>
            <person name="Attwood G.T."/>
            <person name="Altermann E."/>
            <person name="Leahy S.C."/>
        </authorList>
    </citation>
    <scope>NUCLEOTIDE SEQUENCE [LARGE SCALE GENOMIC DNA]</scope>
    <source>
        <strain evidence="5">YLM1</strain>
    </source>
</reference>
<keyword evidence="5" id="KW-1185">Reference proteome</keyword>
<dbReference type="GeneID" id="28488868"/>
<dbReference type="AlphaFoldDB" id="A0A126QZ67"/>
<evidence type="ECO:0000313" key="3">
    <source>
        <dbReference type="EMBL" id="AMK15128.1"/>
    </source>
</evidence>
<comment type="similarity">
    <text evidence="1">Belongs to the short-chain dehydrogenases/reductases (SDR) family.</text>
</comment>
<name>A0A126QZ67_METOL</name>
<dbReference type="RefSeq" id="WP_067146111.1">
    <property type="nucleotide sequence ID" value="NZ_CP014265.1"/>
</dbReference>
<dbReference type="NCBIfam" id="NF005559">
    <property type="entry name" value="PRK07231.1"/>
    <property type="match status" value="1"/>
</dbReference>
<proteinExistence type="inferred from homology"/>
<dbReference type="CDD" id="cd05233">
    <property type="entry name" value="SDR_c"/>
    <property type="match status" value="1"/>
</dbReference>
<reference evidence="6" key="3">
    <citation type="submission" date="2016-10" db="EMBL/GenBank/DDBJ databases">
        <authorList>
            <person name="Varghese N."/>
        </authorList>
    </citation>
    <scope>NUCLEOTIDE SEQUENCE [LARGE SCALE GENOMIC DNA]</scope>
    <source>
        <strain evidence="6">DSM 16632</strain>
    </source>
</reference>
<accession>A0A126QZ67</accession>
<dbReference type="OrthoDB" id="24596at2157"/>
<dbReference type="PRINTS" id="PR00080">
    <property type="entry name" value="SDRFAMILY"/>
</dbReference>
<evidence type="ECO:0000313" key="6">
    <source>
        <dbReference type="Proteomes" id="UP000183442"/>
    </source>
</evidence>
<dbReference type="PRINTS" id="PR00081">
    <property type="entry name" value="GDHRDH"/>
</dbReference>
<dbReference type="PATRIC" id="fig|294671.3.peg.593"/>
<dbReference type="SMART" id="SM00822">
    <property type="entry name" value="PKS_KR"/>
    <property type="match status" value="1"/>
</dbReference>
<evidence type="ECO:0000259" key="2">
    <source>
        <dbReference type="SMART" id="SM00822"/>
    </source>
</evidence>
<dbReference type="PANTHER" id="PTHR42879:SF2">
    <property type="entry name" value="3-OXOACYL-[ACYL-CARRIER-PROTEIN] REDUCTASE FABG"/>
    <property type="match status" value="1"/>
</dbReference>
<organism evidence="3 5">
    <name type="scientific">Methanobrevibacter olleyae</name>
    <dbReference type="NCBI Taxonomy" id="294671"/>
    <lineage>
        <taxon>Archaea</taxon>
        <taxon>Methanobacteriati</taxon>
        <taxon>Methanobacteriota</taxon>
        <taxon>Methanomada group</taxon>
        <taxon>Methanobacteria</taxon>
        <taxon>Methanobacteriales</taxon>
        <taxon>Methanobacteriaceae</taxon>
        <taxon>Methanobrevibacter</taxon>
    </lineage>
</organism>
<dbReference type="PANTHER" id="PTHR42879">
    <property type="entry name" value="3-OXOACYL-(ACYL-CARRIER-PROTEIN) REDUCTASE"/>
    <property type="match status" value="1"/>
</dbReference>
<gene>
    <name evidence="4" type="ORF">SAMN02910297_01103</name>
    <name evidence="3" type="ORF">YLM1_0571</name>
</gene>
<evidence type="ECO:0000313" key="5">
    <source>
        <dbReference type="Proteomes" id="UP000066376"/>
    </source>
</evidence>
<dbReference type="Gene3D" id="3.40.50.720">
    <property type="entry name" value="NAD(P)-binding Rossmann-like Domain"/>
    <property type="match status" value="1"/>
</dbReference>
<dbReference type="InterPro" id="IPR050259">
    <property type="entry name" value="SDR"/>
</dbReference>
<dbReference type="STRING" id="294671.YLM1_0571"/>
<dbReference type="FunFam" id="3.40.50.720:FF:000084">
    <property type="entry name" value="Short-chain dehydrogenase reductase"/>
    <property type="match status" value="1"/>
</dbReference>
<dbReference type="InterPro" id="IPR036291">
    <property type="entry name" value="NAD(P)-bd_dom_sf"/>
</dbReference>
<reference evidence="4" key="4">
    <citation type="submission" date="2016-10" db="EMBL/GenBank/DDBJ databases">
        <authorList>
            <person name="de Groot N.N."/>
        </authorList>
    </citation>
    <scope>NUCLEOTIDE SEQUENCE [LARGE SCALE GENOMIC DNA]</scope>
    <source>
        <strain evidence="4">DSM 16632</strain>
    </source>
</reference>
<evidence type="ECO:0000256" key="1">
    <source>
        <dbReference type="ARBA" id="ARBA00006484"/>
    </source>
</evidence>
<reference evidence="3 5" key="1">
    <citation type="journal article" date="2016" name="Genome Announc.">
        <title>Draft Genome Sequence of the Rumen Methanogen Methanobrevibacter olleyae YLM1.</title>
        <authorList>
            <person name="Kelly W.J."/>
            <person name="Li D."/>
            <person name="Lambie S.C."/>
            <person name="Cox F."/>
            <person name="Attwood G.T."/>
            <person name="Altermann E."/>
            <person name="Leahy S.C."/>
        </authorList>
    </citation>
    <scope>NUCLEOTIDE SEQUENCE [LARGE SCALE GENOMIC DNA]</scope>
    <source>
        <strain evidence="3 5">YLM1</strain>
    </source>
</reference>
<protein>
    <submittedName>
        <fullName evidence="3">3-oxoacyl-(Acyl-carrier-protein) reductase FabG</fullName>
    </submittedName>
    <submittedName>
        <fullName evidence="4">NAD(P)-dependent dehydrogenase, short-chain alcohol dehydrogenase family</fullName>
    </submittedName>
</protein>
<dbReference type="EMBL" id="CP014265">
    <property type="protein sequence ID" value="AMK15128.1"/>
    <property type="molecule type" value="Genomic_DNA"/>
</dbReference>